<keyword evidence="1" id="KW-0732">Signal</keyword>
<comment type="caution">
    <text evidence="2">The sequence shown here is derived from an EMBL/GenBank/DDBJ whole genome shotgun (WGS) entry which is preliminary data.</text>
</comment>
<feature type="signal peptide" evidence="1">
    <location>
        <begin position="1"/>
        <end position="22"/>
    </location>
</feature>
<dbReference type="RefSeq" id="WP_130966997.1">
    <property type="nucleotide sequence ID" value="NZ_SIXI01000002.1"/>
</dbReference>
<evidence type="ECO:0000313" key="2">
    <source>
        <dbReference type="EMBL" id="TBO32787.1"/>
    </source>
</evidence>
<gene>
    <name evidence="2" type="ORF">EYS42_06325</name>
</gene>
<accession>A0A4Q9H5M0</accession>
<sequence length="113" mass="11957">MHKTIRTLAVAALATLSASSFAQLQAEYTWTGTLAGTTLTYFPSNGAEGAEGLFLGGTKIPCELNTSRKSFYVGGNDVSDAYRVLADAKAQGATVTIAYTKDKLLCRVVSITR</sequence>
<organism evidence="2 3">
    <name type="scientific">Aquabacterium lacunae</name>
    <dbReference type="NCBI Taxonomy" id="2528630"/>
    <lineage>
        <taxon>Bacteria</taxon>
        <taxon>Pseudomonadati</taxon>
        <taxon>Pseudomonadota</taxon>
        <taxon>Betaproteobacteria</taxon>
        <taxon>Burkholderiales</taxon>
        <taxon>Aquabacterium</taxon>
    </lineage>
</organism>
<keyword evidence="3" id="KW-1185">Reference proteome</keyword>
<evidence type="ECO:0000256" key="1">
    <source>
        <dbReference type="SAM" id="SignalP"/>
    </source>
</evidence>
<feature type="chain" id="PRO_5020506476" evidence="1">
    <location>
        <begin position="23"/>
        <end position="113"/>
    </location>
</feature>
<evidence type="ECO:0000313" key="3">
    <source>
        <dbReference type="Proteomes" id="UP000292120"/>
    </source>
</evidence>
<name>A0A4Q9H5M0_9BURK</name>
<dbReference type="AlphaFoldDB" id="A0A4Q9H5M0"/>
<dbReference type="Proteomes" id="UP000292120">
    <property type="component" value="Unassembled WGS sequence"/>
</dbReference>
<reference evidence="2 3" key="1">
    <citation type="submission" date="2019-02" db="EMBL/GenBank/DDBJ databases">
        <title>Aquabacterium sp. strain KMB7.</title>
        <authorList>
            <person name="Chen W.-M."/>
        </authorList>
    </citation>
    <scope>NUCLEOTIDE SEQUENCE [LARGE SCALE GENOMIC DNA]</scope>
    <source>
        <strain evidence="2 3">KMB7</strain>
    </source>
</reference>
<protein>
    <submittedName>
        <fullName evidence="2">Uncharacterized protein</fullName>
    </submittedName>
</protein>
<dbReference type="EMBL" id="SIXI01000002">
    <property type="protein sequence ID" value="TBO32787.1"/>
    <property type="molecule type" value="Genomic_DNA"/>
</dbReference>
<proteinExistence type="predicted"/>